<dbReference type="EMBL" id="AFNW01000088">
    <property type="protein sequence ID" value="EKJ75415.1"/>
    <property type="molecule type" value="Genomic_DNA"/>
</dbReference>
<accession>K3W176</accession>
<dbReference type="OrthoDB" id="5591786at2759"/>
<proteinExistence type="predicted"/>
<sequence length="842" mass="93817">MEIKEGTDVPPHRTPRTLNSAANIGPDLPRKSQQQSGNRKFQPISVGKCYAQTATDRFGDGAKAAVRDRERLNMGLHPQNSEVPFVWPGNDSDDEKHNGSIYRLVPSMQKFRGNLTALSQVYNLYFSAYQGRIFVYRPRAAPSQALPSQPDLQLKPKQSSVARLVGGALDESRPHTVNHMTIGFLGDEEIVLACYDDGDVVAYYTKDLAKRIFTCRGMTDTLHKTQTAPKQFFHENVGISAWGLAVHQKSRLIAVSSNRHEVVVFALALAQNPPSRRTSVPRTTQPTIQTRTRNWRIVIRLPPTADNIPNVCFIDDRHGNAQRVGAVDVKGNAWLAEIWQGNIGPIELRPISEILIRSEEFYPAPSRGWGIFALGEGDFLKVKTTEELFGLPSDQLEIVPAGNGQPLVNIRNALSKIPDNPQLIPPPLTGMPAMHGPAIWEPGLFQPWFAMPDGAGLLGSDGSDVAGEDEFEDTEESDEEGDTDEDSEVDTEAATVTVTPHNYWNAINHVQAHGHEHDNDKSVASLPDNLYAWDARLKQEDLKRRQCAKEDKDEAASGGIANPHKLDMTYFPHSNTVQPTPRNTFHMMTFLGNIKSSEHNRHPLTPQTHLADLGKKLFLLRTYEKDIELRSFATSPSENSPSEIGVVCPDVLTFGRFRNVGLRGHFHATSRLNMIALAPELSLMAIGSPTGRVAIITLTRKAFPTEHHEVAWEHGFRVEWVLPTGSDEAKHRKTLRPMHGMALGPVQTGDNVGGRNKRANYAFSDPRRFHLDSLCCFSHARRESWLIIDTRRVLSLGMLGWSFGVMDNYHGSYSLGEAEILKYRRFVANWRVSGAVHNRATT</sequence>
<dbReference type="GeneID" id="20363052"/>
<evidence type="ECO:0000313" key="2">
    <source>
        <dbReference type="EMBL" id="EKJ75415.1"/>
    </source>
</evidence>
<reference evidence="2 3" key="1">
    <citation type="journal article" date="2012" name="PLoS Pathog.">
        <title>Comparative pathogenomics reveals horizontally acquired novel virulence genes in fungi infecting cereal hosts.</title>
        <authorList>
            <person name="Gardiner D.M."/>
            <person name="McDonald M.C."/>
            <person name="Covarelli L."/>
            <person name="Solomon P.S."/>
            <person name="Rusu A.G."/>
            <person name="Marshall M."/>
            <person name="Kazan K."/>
            <person name="Chakraborty S."/>
            <person name="McDonald B.A."/>
            <person name="Manners J.M."/>
        </authorList>
    </citation>
    <scope>NUCLEOTIDE SEQUENCE [LARGE SCALE GENOMIC DNA]</scope>
    <source>
        <strain evidence="2 3">CS3096</strain>
    </source>
</reference>
<dbReference type="InterPro" id="IPR014839">
    <property type="entry name" value="Crt10"/>
</dbReference>
<evidence type="ECO:0000313" key="3">
    <source>
        <dbReference type="Proteomes" id="UP000007978"/>
    </source>
</evidence>
<feature type="region of interest" description="Disordered" evidence="1">
    <location>
        <begin position="456"/>
        <end position="500"/>
    </location>
</feature>
<feature type="compositionally biased region" description="Acidic residues" evidence="1">
    <location>
        <begin position="466"/>
        <end position="491"/>
    </location>
</feature>
<name>K3W176_FUSPC</name>
<dbReference type="KEGG" id="fpu:FPSE_04434"/>
<dbReference type="RefSeq" id="XP_009255827.1">
    <property type="nucleotide sequence ID" value="XM_009257552.1"/>
</dbReference>
<comment type="caution">
    <text evidence="2">The sequence shown here is derived from an EMBL/GenBank/DDBJ whole genome shotgun (WGS) entry which is preliminary data.</text>
</comment>
<dbReference type="HOGENOM" id="CLU_007263_1_0_1"/>
<dbReference type="AlphaFoldDB" id="K3W176"/>
<evidence type="ECO:0000256" key="1">
    <source>
        <dbReference type="SAM" id="MobiDB-lite"/>
    </source>
</evidence>
<protein>
    <submittedName>
        <fullName evidence="2">Uncharacterized protein</fullName>
    </submittedName>
</protein>
<gene>
    <name evidence="2" type="ORF">FPSE_04434</name>
</gene>
<dbReference type="eggNOG" id="ENOG502S49J">
    <property type="taxonomic scope" value="Eukaryota"/>
</dbReference>
<organism evidence="2 3">
    <name type="scientific">Fusarium pseudograminearum (strain CS3096)</name>
    <name type="common">Wheat and barley crown-rot fungus</name>
    <dbReference type="NCBI Taxonomy" id="1028729"/>
    <lineage>
        <taxon>Eukaryota</taxon>
        <taxon>Fungi</taxon>
        <taxon>Dikarya</taxon>
        <taxon>Ascomycota</taxon>
        <taxon>Pezizomycotina</taxon>
        <taxon>Sordariomycetes</taxon>
        <taxon>Hypocreomycetidae</taxon>
        <taxon>Hypocreales</taxon>
        <taxon>Nectriaceae</taxon>
        <taxon>Fusarium</taxon>
    </lineage>
</organism>
<dbReference type="Pfam" id="PF08728">
    <property type="entry name" value="CRT10"/>
    <property type="match status" value="1"/>
</dbReference>
<feature type="region of interest" description="Disordered" evidence="1">
    <location>
        <begin position="1"/>
        <end position="42"/>
    </location>
</feature>
<keyword evidence="3" id="KW-1185">Reference proteome</keyword>
<dbReference type="Proteomes" id="UP000007978">
    <property type="component" value="Chromosome 1"/>
</dbReference>
<feature type="compositionally biased region" description="Basic and acidic residues" evidence="1">
    <location>
        <begin position="1"/>
        <end position="11"/>
    </location>
</feature>